<protein>
    <submittedName>
        <fullName evidence="2">Uncharacterized protein</fullName>
    </submittedName>
</protein>
<accession>A0A366QR36</accession>
<sequence length="85" mass="9519">MKISTIALFVFGAAAAVPSNKAPAKPVEVASTNEKAACSIQCTLWNRSCLNRPWSYSCDDRGNFRRRAWHPDCDKYCWCKCDSKA</sequence>
<organism evidence="2 3">
    <name type="scientific">Fusarium coffeatum</name>
    <dbReference type="NCBI Taxonomy" id="231269"/>
    <lineage>
        <taxon>Eukaryota</taxon>
        <taxon>Fungi</taxon>
        <taxon>Dikarya</taxon>
        <taxon>Ascomycota</taxon>
        <taxon>Pezizomycotina</taxon>
        <taxon>Sordariomycetes</taxon>
        <taxon>Hypocreomycetidae</taxon>
        <taxon>Hypocreales</taxon>
        <taxon>Nectriaceae</taxon>
        <taxon>Fusarium</taxon>
        <taxon>Fusarium incarnatum-equiseti species complex</taxon>
    </lineage>
</organism>
<evidence type="ECO:0000313" key="2">
    <source>
        <dbReference type="EMBL" id="RBR06400.1"/>
    </source>
</evidence>
<proteinExistence type="predicted"/>
<name>A0A366QR36_9HYPO</name>
<dbReference type="Proteomes" id="UP000253153">
    <property type="component" value="Unassembled WGS sequence"/>
</dbReference>
<keyword evidence="3" id="KW-1185">Reference proteome</keyword>
<dbReference type="AlphaFoldDB" id="A0A366QR36"/>
<dbReference type="OrthoDB" id="5080934at2759"/>
<dbReference type="EMBL" id="QKXC01000349">
    <property type="protein sequence ID" value="RBR06400.1"/>
    <property type="molecule type" value="Genomic_DNA"/>
</dbReference>
<comment type="caution">
    <text evidence="2">The sequence shown here is derived from an EMBL/GenBank/DDBJ whole genome shotgun (WGS) entry which is preliminary data.</text>
</comment>
<feature type="signal peptide" evidence="1">
    <location>
        <begin position="1"/>
        <end position="16"/>
    </location>
</feature>
<evidence type="ECO:0000313" key="3">
    <source>
        <dbReference type="Proteomes" id="UP000253153"/>
    </source>
</evidence>
<dbReference type="RefSeq" id="XP_031010729.1">
    <property type="nucleotide sequence ID" value="XM_031165219.1"/>
</dbReference>
<dbReference type="GeneID" id="42000515"/>
<evidence type="ECO:0000256" key="1">
    <source>
        <dbReference type="SAM" id="SignalP"/>
    </source>
</evidence>
<keyword evidence="1" id="KW-0732">Signal</keyword>
<reference evidence="2 3" key="1">
    <citation type="submission" date="2018-06" db="EMBL/GenBank/DDBJ databases">
        <title>Fusarium incarnatum-equiseti species complex species 28.</title>
        <authorList>
            <person name="Gardiner D.M."/>
        </authorList>
    </citation>
    <scope>NUCLEOTIDE SEQUENCE [LARGE SCALE GENOMIC DNA]</scope>
    <source>
        <strain evidence="2 3">FIESC_28</strain>
    </source>
</reference>
<gene>
    <name evidence="2" type="ORF">FIESC28_11090</name>
</gene>
<feature type="chain" id="PRO_5016801090" evidence="1">
    <location>
        <begin position="17"/>
        <end position="85"/>
    </location>
</feature>